<proteinExistence type="predicted"/>
<keyword evidence="1" id="KW-1133">Transmembrane helix</keyword>
<accession>A0A2I1HBC4</accession>
<keyword evidence="1" id="KW-0472">Membrane</keyword>
<organism evidence="2 3">
    <name type="scientific">Rhizophagus irregularis</name>
    <dbReference type="NCBI Taxonomy" id="588596"/>
    <lineage>
        <taxon>Eukaryota</taxon>
        <taxon>Fungi</taxon>
        <taxon>Fungi incertae sedis</taxon>
        <taxon>Mucoromycota</taxon>
        <taxon>Glomeromycotina</taxon>
        <taxon>Glomeromycetes</taxon>
        <taxon>Glomerales</taxon>
        <taxon>Glomeraceae</taxon>
        <taxon>Rhizophagus</taxon>
    </lineage>
</organism>
<comment type="caution">
    <text evidence="2">The sequence shown here is derived from an EMBL/GenBank/DDBJ whole genome shotgun (WGS) entry which is preliminary data.</text>
</comment>
<evidence type="ECO:0000313" key="3">
    <source>
        <dbReference type="Proteomes" id="UP000234323"/>
    </source>
</evidence>
<keyword evidence="1" id="KW-0812">Transmembrane</keyword>
<evidence type="ECO:0000256" key="1">
    <source>
        <dbReference type="SAM" id="Phobius"/>
    </source>
</evidence>
<protein>
    <submittedName>
        <fullName evidence="2">Uncharacterized protein</fullName>
    </submittedName>
</protein>
<sequence>MFVTFGYLESTNRRNNEIYILDTSKPQEYSWITNFDPKNPPNVISSNGPAELTADDIAVQSKKVWILGSIIGCVSGFVLSLAFIICLRQCDCCGIND</sequence>
<feature type="transmembrane region" description="Helical" evidence="1">
    <location>
        <begin position="64"/>
        <end position="85"/>
    </location>
</feature>
<dbReference type="AlphaFoldDB" id="A0A2I1HBC4"/>
<evidence type="ECO:0000313" key="2">
    <source>
        <dbReference type="EMBL" id="PKY56177.1"/>
    </source>
</evidence>
<reference evidence="2 3" key="1">
    <citation type="submission" date="2015-10" db="EMBL/GenBank/DDBJ databases">
        <title>Genome analyses suggest a sexual origin of heterokaryosis in a supposedly ancient asexual fungus.</title>
        <authorList>
            <person name="Ropars J."/>
            <person name="Sedzielewska K."/>
            <person name="Noel J."/>
            <person name="Charron P."/>
            <person name="Farinelli L."/>
            <person name="Marton T."/>
            <person name="Kruger M."/>
            <person name="Pelin A."/>
            <person name="Brachmann A."/>
            <person name="Corradi N."/>
        </authorList>
    </citation>
    <scope>NUCLEOTIDE SEQUENCE [LARGE SCALE GENOMIC DNA]</scope>
    <source>
        <strain evidence="2 3">A4</strain>
    </source>
</reference>
<keyword evidence="3" id="KW-1185">Reference proteome</keyword>
<gene>
    <name evidence="2" type="ORF">RhiirA4_448638</name>
</gene>
<name>A0A2I1HBC4_9GLOM</name>
<dbReference type="Proteomes" id="UP000234323">
    <property type="component" value="Unassembled WGS sequence"/>
</dbReference>
<dbReference type="VEuPathDB" id="FungiDB:FUN_009751"/>
<dbReference type="EMBL" id="LLXI01002089">
    <property type="protein sequence ID" value="PKY56177.1"/>
    <property type="molecule type" value="Genomic_DNA"/>
</dbReference>
<dbReference type="VEuPathDB" id="FungiDB:RhiirA1_439932"/>